<proteinExistence type="predicted"/>
<evidence type="ECO:0000313" key="1">
    <source>
        <dbReference type="EMBL" id="KAH7860628.1"/>
    </source>
</evidence>
<reference evidence="1 2" key="1">
    <citation type="journal article" date="2021" name="Hortic Res">
        <title>High-quality reference genome and annotation aids understanding of berry development for evergreen blueberry (Vaccinium darrowii).</title>
        <authorList>
            <person name="Yu J."/>
            <person name="Hulse-Kemp A.M."/>
            <person name="Babiker E."/>
            <person name="Staton M."/>
        </authorList>
    </citation>
    <scope>NUCLEOTIDE SEQUENCE [LARGE SCALE GENOMIC DNA]</scope>
    <source>
        <strain evidence="2">cv. NJ 8807/NJ 8810</strain>
        <tissue evidence="1">Young leaf</tissue>
    </source>
</reference>
<sequence length="398" mass="43338">MAVSPIGFEGFEKRLEITFSDPPIFADPQGKGLRSLTRSQLDSILEPACCTIVAQLSNSEFDSYVLSESSLFVYPLKIILKTCGTTKLLLSIPQILKLADSLSLRVNSVRYSRGTFIFQNCQPAPHRSFSEEVTFLNKFFQNGTAFVLDNPTVQNRQWHVYFAALDPTKTKSPLIKDRTALINLEMCMTELDRTKAAVFYKNSGCEMTKKSGISEIIPGHEICDFEFEPCGYSMNGIEGAAYSTVHVTPEDGFSYASYEAMGFDPGSIKFEPLIKRVLKCFKPAEFTVAFTSLGGGAGLELWGCGDVEGYTCESEVKQELPGGGGCVVYRCFVSKGMGCAVTTSAVAKSVMQCWKEVVEEGGGATAVVHSCVTSAYGSGQVEGQLGMWGVSMGQTDCY</sequence>
<name>A0ACB7Z5M6_9ERIC</name>
<evidence type="ECO:0000313" key="2">
    <source>
        <dbReference type="Proteomes" id="UP000828048"/>
    </source>
</evidence>
<protein>
    <submittedName>
        <fullName evidence="1">Uncharacterized protein</fullName>
    </submittedName>
</protein>
<gene>
    <name evidence="1" type="ORF">Vadar_015837</name>
</gene>
<keyword evidence="2" id="KW-1185">Reference proteome</keyword>
<organism evidence="1 2">
    <name type="scientific">Vaccinium darrowii</name>
    <dbReference type="NCBI Taxonomy" id="229202"/>
    <lineage>
        <taxon>Eukaryota</taxon>
        <taxon>Viridiplantae</taxon>
        <taxon>Streptophyta</taxon>
        <taxon>Embryophyta</taxon>
        <taxon>Tracheophyta</taxon>
        <taxon>Spermatophyta</taxon>
        <taxon>Magnoliopsida</taxon>
        <taxon>eudicotyledons</taxon>
        <taxon>Gunneridae</taxon>
        <taxon>Pentapetalae</taxon>
        <taxon>asterids</taxon>
        <taxon>Ericales</taxon>
        <taxon>Ericaceae</taxon>
        <taxon>Vaccinioideae</taxon>
        <taxon>Vaccinieae</taxon>
        <taxon>Vaccinium</taxon>
    </lineage>
</organism>
<accession>A0ACB7Z5M6</accession>
<dbReference type="EMBL" id="CM037154">
    <property type="protein sequence ID" value="KAH7860628.1"/>
    <property type="molecule type" value="Genomic_DNA"/>
</dbReference>
<dbReference type="Proteomes" id="UP000828048">
    <property type="component" value="Chromosome 4"/>
</dbReference>
<comment type="caution">
    <text evidence="1">The sequence shown here is derived from an EMBL/GenBank/DDBJ whole genome shotgun (WGS) entry which is preliminary data.</text>
</comment>